<comment type="caution">
    <text evidence="1">The sequence shown here is derived from an EMBL/GenBank/DDBJ whole genome shotgun (WGS) entry which is preliminary data.</text>
</comment>
<gene>
    <name evidence="1" type="ORF">DS957_028335</name>
</gene>
<evidence type="ECO:0000313" key="1">
    <source>
        <dbReference type="EMBL" id="RIV99056.1"/>
    </source>
</evidence>
<dbReference type="AlphaFoldDB" id="A0A8B3D7G9"/>
<protein>
    <submittedName>
        <fullName evidence="1">Uncharacterized protein</fullName>
    </submittedName>
</protein>
<name>A0A8B3D7G9_VIBHA</name>
<dbReference type="Proteomes" id="UP000253437">
    <property type="component" value="Unassembled WGS sequence"/>
</dbReference>
<dbReference type="EMBL" id="QOUW02000265">
    <property type="protein sequence ID" value="RIV99056.1"/>
    <property type="molecule type" value="Genomic_DNA"/>
</dbReference>
<accession>A0A8B3D7G9</accession>
<sequence>MTIMKLVFFAKEIHHFILRVHAVDGRKKKEIRTLRQGLCRTLQFEGAGFELYSLLEPTHDISKAQVIRLAKDKLKILVRKFKKEFEEKENDTLDALENQIIDYLFNSEQKVNLKELSQNLYIKGVYDQEILVTTMSRLVKSNKVNVTHTALGSMYYINYRNNWVYDGDNQSYIQCKCHYHCATCELNLDCAYQPKHKIVREFYKLIDVGLAVAMGKLEKESDSLLGDTIRFYSSIKTPSETRISEGVDYTVINSTDDQFVVIDNLGEPYNVSLEDLNWFRMDLGNQFKSKQEKVAVKRRFISNYESKRKTRDCIVQCLSSIGDTSVSVDTLMIKLGLLRLPIEKALTLLEQEGVVKSLTEANTKKYHLC</sequence>
<organism evidence="1 2">
    <name type="scientific">Vibrio harveyi</name>
    <name type="common">Beneckea harveyi</name>
    <dbReference type="NCBI Taxonomy" id="669"/>
    <lineage>
        <taxon>Bacteria</taxon>
        <taxon>Pseudomonadati</taxon>
        <taxon>Pseudomonadota</taxon>
        <taxon>Gammaproteobacteria</taxon>
        <taxon>Vibrionales</taxon>
        <taxon>Vibrionaceae</taxon>
        <taxon>Vibrio</taxon>
    </lineage>
</organism>
<evidence type="ECO:0000313" key="2">
    <source>
        <dbReference type="Proteomes" id="UP000253437"/>
    </source>
</evidence>
<reference evidence="1 2" key="1">
    <citation type="submission" date="2018-08" db="EMBL/GenBank/DDBJ databases">
        <title>Vibrio harveyi strains pathogenic to white snook Centropomus viridis Lockington (1877) and potential probiotic bacteria.</title>
        <authorList>
            <person name="Soto-Rodriguez S."/>
            <person name="Gomez-Gil B."/>
            <person name="Lozano-Olvera R."/>
        </authorList>
    </citation>
    <scope>NUCLEOTIDE SEQUENCE [LARGE SCALE GENOMIC DNA]</scope>
    <source>
        <strain evidence="1 2">CAIM 1508</strain>
    </source>
</reference>
<proteinExistence type="predicted"/>